<name>W9VEN2_9GAMM</name>
<dbReference type="PANTHER" id="PTHR43395:SF8">
    <property type="entry name" value="HISTIDINE KINASE"/>
    <property type="match status" value="1"/>
</dbReference>
<dbReference type="Gene3D" id="1.20.120.160">
    <property type="entry name" value="HPT domain"/>
    <property type="match status" value="1"/>
</dbReference>
<evidence type="ECO:0000256" key="11">
    <source>
        <dbReference type="SAM" id="MobiDB-lite"/>
    </source>
</evidence>
<evidence type="ECO:0000259" key="13">
    <source>
        <dbReference type="PROSITE" id="PS50110"/>
    </source>
</evidence>
<evidence type="ECO:0000259" key="14">
    <source>
        <dbReference type="PROSITE" id="PS50851"/>
    </source>
</evidence>
<feature type="modified residue" description="Phosphohistidine" evidence="9">
    <location>
        <position position="447"/>
    </location>
</feature>
<evidence type="ECO:0000256" key="8">
    <source>
        <dbReference type="ARBA" id="ARBA00035100"/>
    </source>
</evidence>
<dbReference type="SUPFAM" id="SSF47226">
    <property type="entry name" value="Histidine-containing phosphotransfer domain, HPT domain"/>
    <property type="match status" value="1"/>
</dbReference>
<dbReference type="STRING" id="1249627.D779_2643"/>
<dbReference type="Proteomes" id="UP000019460">
    <property type="component" value="Unassembled WGS sequence"/>
</dbReference>
<evidence type="ECO:0000256" key="1">
    <source>
        <dbReference type="ARBA" id="ARBA00000085"/>
    </source>
</evidence>
<dbReference type="RefSeq" id="WP_043754901.1">
    <property type="nucleotide sequence ID" value="NZ_AONC01000040.1"/>
</dbReference>
<dbReference type="EC" id="2.7.13.3" evidence="2"/>
<feature type="domain" description="CheW-like" evidence="14">
    <location>
        <begin position="899"/>
        <end position="1036"/>
    </location>
</feature>
<dbReference type="InterPro" id="IPR051315">
    <property type="entry name" value="Bact_Chemotaxis_CheA"/>
</dbReference>
<evidence type="ECO:0000259" key="15">
    <source>
        <dbReference type="PROSITE" id="PS50894"/>
    </source>
</evidence>
<dbReference type="InterPro" id="IPR002545">
    <property type="entry name" value="CheW-lke_dom"/>
</dbReference>
<dbReference type="eggNOG" id="COG0643">
    <property type="taxonomic scope" value="Bacteria"/>
</dbReference>
<evidence type="ECO:0000256" key="4">
    <source>
        <dbReference type="ARBA" id="ARBA00022553"/>
    </source>
</evidence>
<dbReference type="InterPro" id="IPR001789">
    <property type="entry name" value="Sig_transdc_resp-reg_receiver"/>
</dbReference>
<dbReference type="PANTHER" id="PTHR43395">
    <property type="entry name" value="SENSOR HISTIDINE KINASE CHEA"/>
    <property type="match status" value="1"/>
</dbReference>
<feature type="region of interest" description="Disordered" evidence="11">
    <location>
        <begin position="1"/>
        <end position="50"/>
    </location>
</feature>
<dbReference type="SMART" id="SM00448">
    <property type="entry name" value="REC"/>
    <property type="match status" value="1"/>
</dbReference>
<protein>
    <recommendedName>
        <fullName evidence="3">Chemotaxis protein CheA</fullName>
        <ecNumber evidence="2">2.7.13.3</ecNumber>
    </recommendedName>
</protein>
<dbReference type="SUPFAM" id="SSF52172">
    <property type="entry name" value="CheY-like"/>
    <property type="match status" value="1"/>
</dbReference>
<keyword evidence="17" id="KW-1185">Reference proteome</keyword>
<dbReference type="InterPro" id="IPR003594">
    <property type="entry name" value="HATPase_dom"/>
</dbReference>
<feature type="domain" description="Histidine kinase" evidence="12">
    <location>
        <begin position="572"/>
        <end position="897"/>
    </location>
</feature>
<dbReference type="SUPFAM" id="SSF55874">
    <property type="entry name" value="ATPase domain of HSP90 chaperone/DNA topoisomerase II/histidine kinase"/>
    <property type="match status" value="1"/>
</dbReference>
<dbReference type="FunFam" id="3.30.565.10:FF:000016">
    <property type="entry name" value="Chemotaxis protein CheA, putative"/>
    <property type="match status" value="1"/>
</dbReference>
<evidence type="ECO:0000259" key="12">
    <source>
        <dbReference type="PROSITE" id="PS50109"/>
    </source>
</evidence>
<dbReference type="Gene3D" id="3.30.565.10">
    <property type="entry name" value="Histidine kinase-like ATPase, C-terminal domain"/>
    <property type="match status" value="1"/>
</dbReference>
<sequence length="1187" mass="126702">MGAQHEATAEHRRPKAYEQDPDSESIADTTGEVEPGAGDADMDAASTPEESLQLQALECADALIQVLAAEDATVAERTQGFMDGLGAVLDVAAAMEATGLIDVCAILIDRLSQIEGQEADEETTANLLAQFPLLLMDYLSAPGEGAESLVQYLRHPHWRVGLADEELALLRASLCPPASVATETEAEPGEETVSVRPEDVSPVPAADTHAAAAESGVDGPDAEILAAFPPQSTSPEMLAFAATELESNYAAVEEALAALAAADGDADRQQASWTGLQDELSHLAAGAEAIGLTGLTRLLNWIQEQGGRLVRSGTLTMEHLATLAALPESLRGYFADPQAPERAVGLTDILYDLGGDASAYPGLGSMADYLNGVEVAATVPDPDDARPVVAESDAVSLVLPDDLNPELLEGLLTELPIQTATFTESVQRIVAGQGGASDIDTAKRAAHTLKGAANTVGVKGIANLAHHLEDLLIALGEADLLPNMGLAQTLGYAADCLEAMSEVLVEGGEPPADAVDVLQDVLNWANRIDLQGVGVAGVASADAAEAPPHQALVGRHETLDSASDHHAARPDGAVHMLRVPTSLVDEQLRLVGETMTSTAQIQNRLRLATQQVIEVGQQNQLLRQLIDDLVDLVDLRGVDLPRTQEAVDTGFDALELDQYGELHTVTRRLVEVVTDSSEMGQGTQEHLTVLKGLVEIQSRLQIESQNAVMRARMVPVTTVVSRLQRAVRQACRLLDKEVHLALQGADTLVDGNILNELVDGLMHLLRNAVDHGIEPPEERTAVGKEPFGLIQVAFKREGDSIIMTCRDDGRGLDLDQIRQAALRKGLIKASDALQQDQLIRLALTSGFSTRDEATHVSGRGIGLDAVDAMVQQLKGSMNLRTEQGRGLTVEIRLPTTLLSAQVLLARVRGKSVALATRGVEEIHFITLDQLRRVGGGLAFQYDDRLQDVVRLEDLLDLEGVESNVERGGYPLLRVRMFNGAHTSVLVDEVLESRNLVVKKLGVYVGKIDGVIGATILGDGSVAPVVDLPDLLRVSAGQQARGGDRSARRAEGAGTGSPQIRVPKALPKVLVVDDSISARRTTAQLFKDVGYEVHAAIDGLEASSMLEALTPDIVITDLEMPRMNGLEFAAHIRANSGFEHLPIVMITSRSTDRHRQQALAKGVDLYMVKPFKPEQLIEQVDTLIGRRA</sequence>
<evidence type="ECO:0000256" key="9">
    <source>
        <dbReference type="PROSITE-ProRule" id="PRU00110"/>
    </source>
</evidence>
<dbReference type="GO" id="GO:0006935">
    <property type="term" value="P:chemotaxis"/>
    <property type="evidence" value="ECO:0007669"/>
    <property type="project" value="InterPro"/>
</dbReference>
<dbReference type="Gene3D" id="3.40.50.2300">
    <property type="match status" value="1"/>
</dbReference>
<feature type="compositionally biased region" description="Basic and acidic residues" evidence="11">
    <location>
        <begin position="7"/>
        <end position="18"/>
    </location>
</feature>
<dbReference type="Pfam" id="PF01627">
    <property type="entry name" value="Hpt"/>
    <property type="match status" value="1"/>
</dbReference>
<feature type="modified residue" description="4-aspartylphosphate" evidence="10">
    <location>
        <position position="1116"/>
    </location>
</feature>
<reference evidence="16 17" key="1">
    <citation type="submission" date="2012-11" db="EMBL/GenBank/DDBJ databases">
        <title>Genome assembly of Thiorhodococcus sp. AK35.</title>
        <authorList>
            <person name="Nupur N."/>
            <person name="Khatri I."/>
            <person name="Subramanian S."/>
            <person name="Pinnaka A."/>
        </authorList>
    </citation>
    <scope>NUCLEOTIDE SEQUENCE [LARGE SCALE GENOMIC DNA]</scope>
    <source>
        <strain evidence="16 17">AK35</strain>
    </source>
</reference>
<feature type="domain" description="HPt" evidence="15">
    <location>
        <begin position="404"/>
        <end position="507"/>
    </location>
</feature>
<dbReference type="OrthoDB" id="9803176at2"/>
<keyword evidence="7" id="KW-0902">Two-component regulatory system</keyword>
<evidence type="ECO:0000313" key="17">
    <source>
        <dbReference type="Proteomes" id="UP000019460"/>
    </source>
</evidence>
<feature type="domain" description="Response regulatory" evidence="13">
    <location>
        <begin position="1067"/>
        <end position="1183"/>
    </location>
</feature>
<dbReference type="Pfam" id="PF00072">
    <property type="entry name" value="Response_reg"/>
    <property type="match status" value="1"/>
</dbReference>
<dbReference type="SMART" id="SM00073">
    <property type="entry name" value="HPT"/>
    <property type="match status" value="1"/>
</dbReference>
<accession>W9VEN2</accession>
<evidence type="ECO:0000256" key="5">
    <source>
        <dbReference type="ARBA" id="ARBA00022679"/>
    </source>
</evidence>
<dbReference type="PRINTS" id="PR00344">
    <property type="entry name" value="BCTRLSENSOR"/>
</dbReference>
<dbReference type="PROSITE" id="PS50894">
    <property type="entry name" value="HPT"/>
    <property type="match status" value="1"/>
</dbReference>
<dbReference type="Gene3D" id="2.30.30.40">
    <property type="entry name" value="SH3 Domains"/>
    <property type="match status" value="1"/>
</dbReference>
<evidence type="ECO:0000256" key="7">
    <source>
        <dbReference type="ARBA" id="ARBA00023012"/>
    </source>
</evidence>
<organism evidence="16 17">
    <name type="scientific">Imhoffiella purpurea</name>
    <dbReference type="NCBI Taxonomy" id="1249627"/>
    <lineage>
        <taxon>Bacteria</taxon>
        <taxon>Pseudomonadati</taxon>
        <taxon>Pseudomonadota</taxon>
        <taxon>Gammaproteobacteria</taxon>
        <taxon>Chromatiales</taxon>
        <taxon>Chromatiaceae</taxon>
        <taxon>Imhoffiella</taxon>
    </lineage>
</organism>
<feature type="compositionally biased region" description="Basic and acidic residues" evidence="11">
    <location>
        <begin position="1041"/>
        <end position="1050"/>
    </location>
</feature>
<dbReference type="PATRIC" id="fig|1249627.3.peg.2808"/>
<evidence type="ECO:0000256" key="6">
    <source>
        <dbReference type="ARBA" id="ARBA00022777"/>
    </source>
</evidence>
<dbReference type="SUPFAM" id="SSF50341">
    <property type="entry name" value="CheW-like"/>
    <property type="match status" value="1"/>
</dbReference>
<dbReference type="PROSITE" id="PS50109">
    <property type="entry name" value="HIS_KIN"/>
    <property type="match status" value="1"/>
</dbReference>
<dbReference type="InterPro" id="IPR005467">
    <property type="entry name" value="His_kinase_dom"/>
</dbReference>
<dbReference type="PROSITE" id="PS50851">
    <property type="entry name" value="CHEW"/>
    <property type="match status" value="1"/>
</dbReference>
<keyword evidence="5" id="KW-0808">Transferase</keyword>
<dbReference type="InterPro" id="IPR004358">
    <property type="entry name" value="Sig_transdc_His_kin-like_C"/>
</dbReference>
<comment type="function">
    <text evidence="8">Involved in the transmission of sensory signals from the chemoreceptors to the flagellar motors. CheA is autophosphorylated; it can transfer its phosphate group to either CheB or CheY.</text>
</comment>
<keyword evidence="6" id="KW-0418">Kinase</keyword>
<comment type="catalytic activity">
    <reaction evidence="1">
        <text>ATP + protein L-histidine = ADP + protein N-phospho-L-histidine.</text>
        <dbReference type="EC" id="2.7.13.3"/>
    </reaction>
</comment>
<dbReference type="AlphaFoldDB" id="W9VEN2"/>
<evidence type="ECO:0000256" key="10">
    <source>
        <dbReference type="PROSITE-ProRule" id="PRU00169"/>
    </source>
</evidence>
<feature type="region of interest" description="Disordered" evidence="11">
    <location>
        <begin position="1036"/>
        <end position="1059"/>
    </location>
</feature>
<dbReference type="SMART" id="SM00260">
    <property type="entry name" value="CheW"/>
    <property type="match status" value="1"/>
</dbReference>
<proteinExistence type="predicted"/>
<dbReference type="EMBL" id="AONC01000040">
    <property type="protein sequence ID" value="EXJ14502.1"/>
    <property type="molecule type" value="Genomic_DNA"/>
</dbReference>
<keyword evidence="4 10" id="KW-0597">Phosphoprotein</keyword>
<dbReference type="CDD" id="cd00088">
    <property type="entry name" value="HPT"/>
    <property type="match status" value="1"/>
</dbReference>
<dbReference type="Pfam" id="PF02518">
    <property type="entry name" value="HATPase_c"/>
    <property type="match status" value="1"/>
</dbReference>
<feature type="region of interest" description="Disordered" evidence="11">
    <location>
        <begin position="180"/>
        <end position="216"/>
    </location>
</feature>
<evidence type="ECO:0000256" key="2">
    <source>
        <dbReference type="ARBA" id="ARBA00012438"/>
    </source>
</evidence>
<dbReference type="PROSITE" id="PS50110">
    <property type="entry name" value="RESPONSE_REGULATORY"/>
    <property type="match status" value="1"/>
</dbReference>
<evidence type="ECO:0000256" key="3">
    <source>
        <dbReference type="ARBA" id="ARBA00021495"/>
    </source>
</evidence>
<dbReference type="GO" id="GO:0000155">
    <property type="term" value="F:phosphorelay sensor kinase activity"/>
    <property type="evidence" value="ECO:0007669"/>
    <property type="project" value="UniProtKB-ARBA"/>
</dbReference>
<dbReference type="InterPro" id="IPR008207">
    <property type="entry name" value="Sig_transdc_His_kin_Hpt_dom"/>
</dbReference>
<gene>
    <name evidence="16" type="ORF">D779_2643</name>
</gene>
<dbReference type="SMART" id="SM00387">
    <property type="entry name" value="HATPase_c"/>
    <property type="match status" value="1"/>
</dbReference>
<evidence type="ECO:0000313" key="16">
    <source>
        <dbReference type="EMBL" id="EXJ14502.1"/>
    </source>
</evidence>
<dbReference type="InterPro" id="IPR036641">
    <property type="entry name" value="HPT_dom_sf"/>
</dbReference>
<comment type="caution">
    <text evidence="16">The sequence shown here is derived from an EMBL/GenBank/DDBJ whole genome shotgun (WGS) entry which is preliminary data.</text>
</comment>
<dbReference type="InterPro" id="IPR011006">
    <property type="entry name" value="CheY-like_superfamily"/>
</dbReference>
<dbReference type="InterPro" id="IPR036061">
    <property type="entry name" value="CheW-like_dom_sf"/>
</dbReference>
<dbReference type="InterPro" id="IPR036890">
    <property type="entry name" value="HATPase_C_sf"/>
</dbReference>
<dbReference type="Pfam" id="PF01584">
    <property type="entry name" value="CheW"/>
    <property type="match status" value="1"/>
</dbReference>